<feature type="transmembrane region" description="Helical" evidence="6">
    <location>
        <begin position="97"/>
        <end position="116"/>
    </location>
</feature>
<evidence type="ECO:0000313" key="8">
    <source>
        <dbReference type="Proteomes" id="UP000032633"/>
    </source>
</evidence>
<feature type="transmembrane region" description="Helical" evidence="6">
    <location>
        <begin position="58"/>
        <end position="76"/>
    </location>
</feature>
<dbReference type="GO" id="GO:0016020">
    <property type="term" value="C:membrane"/>
    <property type="evidence" value="ECO:0007669"/>
    <property type="project" value="UniProtKB-SubCell"/>
</dbReference>
<dbReference type="EMBL" id="CP011058">
    <property type="protein sequence ID" value="AJY73390.1"/>
    <property type="molecule type" value="Genomic_DNA"/>
</dbReference>
<feature type="transmembrane region" description="Helical" evidence="6">
    <location>
        <begin position="122"/>
        <end position="140"/>
    </location>
</feature>
<evidence type="ECO:0000256" key="4">
    <source>
        <dbReference type="ARBA" id="ARBA00022989"/>
    </source>
</evidence>
<dbReference type="InterPro" id="IPR002794">
    <property type="entry name" value="DUF92_TMEM19"/>
</dbReference>
<feature type="transmembrane region" description="Helical" evidence="6">
    <location>
        <begin position="174"/>
        <end position="197"/>
    </location>
</feature>
<evidence type="ECO:0000256" key="6">
    <source>
        <dbReference type="SAM" id="Phobius"/>
    </source>
</evidence>
<evidence type="ECO:0000313" key="7">
    <source>
        <dbReference type="EMBL" id="AJY73390.1"/>
    </source>
</evidence>
<keyword evidence="4 6" id="KW-1133">Transmembrane helix</keyword>
<feature type="transmembrane region" description="Helical" evidence="6">
    <location>
        <begin position="269"/>
        <end position="289"/>
    </location>
</feature>
<dbReference type="PANTHER" id="PTHR13353:SF5">
    <property type="entry name" value="TRANSMEMBRANE PROTEIN 19"/>
    <property type="match status" value="1"/>
</dbReference>
<accession>A0A0D5NE03</accession>
<proteinExistence type="inferred from homology"/>
<evidence type="ECO:0000256" key="2">
    <source>
        <dbReference type="ARBA" id="ARBA00009012"/>
    </source>
</evidence>
<reference evidence="7 8" key="1">
    <citation type="journal article" date="2015" name="J. Biotechnol.">
        <title>Complete genome sequence of Paenibacillus beijingensis 7188(T) (=DSM 24997(T)), a novel rhizobacterium from jujube garden soil.</title>
        <authorList>
            <person name="Kwak Y."/>
            <person name="Shin J.H."/>
        </authorList>
    </citation>
    <scope>NUCLEOTIDE SEQUENCE [LARGE SCALE GENOMIC DNA]</scope>
    <source>
        <strain evidence="7 8">DSM 24997</strain>
    </source>
</reference>
<evidence type="ECO:0000256" key="5">
    <source>
        <dbReference type="ARBA" id="ARBA00023136"/>
    </source>
</evidence>
<evidence type="ECO:0000256" key="3">
    <source>
        <dbReference type="ARBA" id="ARBA00022692"/>
    </source>
</evidence>
<evidence type="ECO:0000256" key="1">
    <source>
        <dbReference type="ARBA" id="ARBA00004141"/>
    </source>
</evidence>
<feature type="transmembrane region" description="Helical" evidence="6">
    <location>
        <begin position="209"/>
        <end position="229"/>
    </location>
</feature>
<reference evidence="8" key="2">
    <citation type="submission" date="2015-03" db="EMBL/GenBank/DDBJ databases">
        <title>Genome sequence of Paenibacillus beijingensis strain DSM 24997T.</title>
        <authorList>
            <person name="Kwak Y."/>
            <person name="Shin J.-H."/>
        </authorList>
    </citation>
    <scope>NUCLEOTIDE SEQUENCE [LARGE SCALE GENOMIC DNA]</scope>
    <source>
        <strain evidence="8">DSM 24997</strain>
    </source>
</reference>
<protein>
    <submittedName>
        <fullName evidence="7">Membrane protein</fullName>
    </submittedName>
</protein>
<feature type="transmembrane region" description="Helical" evidence="6">
    <location>
        <begin position="13"/>
        <end position="31"/>
    </location>
</feature>
<name>A0A0D5NE03_9BACL</name>
<gene>
    <name evidence="7" type="ORF">VN24_00535</name>
</gene>
<dbReference type="RefSeq" id="WP_045668825.1">
    <property type="nucleotide sequence ID" value="NZ_CP011058.1"/>
</dbReference>
<dbReference type="PANTHER" id="PTHR13353">
    <property type="entry name" value="TRANSMEMBRANE PROTEIN 19"/>
    <property type="match status" value="1"/>
</dbReference>
<dbReference type="PATRIC" id="fig|1126833.4.peg.127"/>
<dbReference type="OrthoDB" id="9808500at2"/>
<dbReference type="AlphaFoldDB" id="A0A0D5NE03"/>
<dbReference type="HOGENOM" id="CLU_036918_2_1_9"/>
<dbReference type="Pfam" id="PF01940">
    <property type="entry name" value="DUF92"/>
    <property type="match status" value="1"/>
</dbReference>
<comment type="similarity">
    <text evidence="2">Belongs to the TMEM19 family.</text>
</comment>
<comment type="subcellular location">
    <subcellularLocation>
        <location evidence="1">Membrane</location>
        <topology evidence="1">Multi-pass membrane protein</topology>
    </subcellularLocation>
</comment>
<dbReference type="KEGG" id="pbj:VN24_00535"/>
<keyword evidence="8" id="KW-1185">Reference proteome</keyword>
<dbReference type="Proteomes" id="UP000032633">
    <property type="component" value="Chromosome"/>
</dbReference>
<keyword evidence="5 6" id="KW-0472">Membrane</keyword>
<keyword evidence="3 6" id="KW-0812">Transmembrane</keyword>
<organism evidence="7 8">
    <name type="scientific">Paenibacillus beijingensis</name>
    <dbReference type="NCBI Taxonomy" id="1126833"/>
    <lineage>
        <taxon>Bacteria</taxon>
        <taxon>Bacillati</taxon>
        <taxon>Bacillota</taxon>
        <taxon>Bacilli</taxon>
        <taxon>Bacillales</taxon>
        <taxon>Paenibacillaceae</taxon>
        <taxon>Paenibacillus</taxon>
    </lineage>
</organism>
<sequence>MSEYVFEWLQSDWARWVAGAAGSGAVAGLAYRLRSLSGSGAWSALAMGTAYVGLGGPLWYGVLLAFFVSSSLWSKWKRRHRSKSSAERNYAKTGRRDAVQVWANGGAGLLLCAAYSVWPQPAIVFAFVGVIASVNADTWATEIGALSRRAPVSVTTWRPVTAGTSGGVTPLGSAAALAGAAFIGAAAALLAGAPLAYGAAALAAAPAPWALLAAAAAAGLAGAFADSLLGATAQAMYRCGVCGSDTERAEHCGAAAERVRGLAWMTNDAVNLLSSLLGGLAAVLIGLLLT</sequence>
<dbReference type="STRING" id="1126833.VN24_00535"/>